<dbReference type="KEGG" id="ndv:NDEV_0258"/>
<dbReference type="InterPro" id="IPR022712">
    <property type="entry name" value="Beta_Casp"/>
</dbReference>
<evidence type="ECO:0000259" key="3">
    <source>
        <dbReference type="SMART" id="SM01027"/>
    </source>
</evidence>
<reference evidence="5" key="1">
    <citation type="submission" date="2015-10" db="EMBL/GenBank/DDBJ databases">
        <authorList>
            <person name="Lehtovirta-Morley L.E."/>
            <person name="Vieille C."/>
        </authorList>
    </citation>
    <scope>NUCLEOTIDE SEQUENCE [LARGE SCALE GENOMIC DNA]</scope>
</reference>
<dbReference type="Pfam" id="PF07521">
    <property type="entry name" value="RMMBL"/>
    <property type="match status" value="1"/>
</dbReference>
<proteinExistence type="predicted"/>
<dbReference type="InterPro" id="IPR011108">
    <property type="entry name" value="RMMBL"/>
</dbReference>
<dbReference type="SUPFAM" id="SSF56281">
    <property type="entry name" value="Metallo-hydrolase/oxidoreductase"/>
    <property type="match status" value="1"/>
</dbReference>
<keyword evidence="5" id="KW-1185">Reference proteome</keyword>
<dbReference type="Gene3D" id="3.40.50.10890">
    <property type="match status" value="1"/>
</dbReference>
<dbReference type="Proteomes" id="UP000196239">
    <property type="component" value="Chromosome 1"/>
</dbReference>
<dbReference type="SMART" id="SM00849">
    <property type="entry name" value="Lactamase_B"/>
    <property type="match status" value="1"/>
</dbReference>
<dbReference type="CDD" id="cd16295">
    <property type="entry name" value="TTHA0252-CPSF-like_MBL-fold"/>
    <property type="match status" value="1"/>
</dbReference>
<dbReference type="Pfam" id="PF16661">
    <property type="entry name" value="Lactamase_B_6"/>
    <property type="match status" value="1"/>
</dbReference>
<feature type="domain" description="Metallo-beta-lactamase" evidence="2">
    <location>
        <begin position="13"/>
        <end position="221"/>
    </location>
</feature>
<dbReference type="Pfam" id="PF10996">
    <property type="entry name" value="Beta-Casp"/>
    <property type="match status" value="1"/>
</dbReference>
<name>A0A128A0Z2_9ARCH</name>
<evidence type="ECO:0000259" key="2">
    <source>
        <dbReference type="SMART" id="SM00849"/>
    </source>
</evidence>
<evidence type="ECO:0000256" key="1">
    <source>
        <dbReference type="ARBA" id="ARBA00022801"/>
    </source>
</evidence>
<organism evidence="4 5">
    <name type="scientific">Nitrosotalea devaniterrae</name>
    <dbReference type="NCBI Taxonomy" id="1078905"/>
    <lineage>
        <taxon>Archaea</taxon>
        <taxon>Nitrososphaerota</taxon>
        <taxon>Nitrososphaeria</taxon>
        <taxon>Nitrosotaleales</taxon>
        <taxon>Nitrosotaleaceae</taxon>
        <taxon>Nitrosotalea</taxon>
    </lineage>
</organism>
<evidence type="ECO:0000313" key="5">
    <source>
        <dbReference type="Proteomes" id="UP000196239"/>
    </source>
</evidence>
<dbReference type="AlphaFoldDB" id="A0A128A0Z2"/>
<dbReference type="EMBL" id="LN890280">
    <property type="protein sequence ID" value="CUR51023.1"/>
    <property type="molecule type" value="Genomic_DNA"/>
</dbReference>
<dbReference type="PANTHER" id="PTHR11203">
    <property type="entry name" value="CLEAVAGE AND POLYADENYLATION SPECIFICITY FACTOR FAMILY MEMBER"/>
    <property type="match status" value="1"/>
</dbReference>
<sequence>MQVRVLGAAKEVGRSAFQVNCDGASFLLDYGVELKKESLYPIAVNPHEINAAIITHAHLDHSGNMPSLFVNGSTDVYATPPTFDLSRLLIEDMLRIQKSHLPYDFASVSNMMMHSKEIKYKEKIERGNASFQLLESGHVLGGASVLVESENKRLFYTADINPKGSRMLREADLDFGEVDMVITESTYSQTNQMPRNESEEKFMEFAYEVLDRKGSLFVPAFSVERSQEIACVLKNAGFKHRVVMDGMAVKVNEIMLNYPEYLRDAKVFADSVNHAVWIKGEKERKNALSEPSVIISPAGMLVGGSAVFYLQNLAADKRNGIALVSYQGEGTPGRKLLDTGMVNTRGKEFKCEAEVRQFEFSGHADRNSLFDMMKKIKGNPKVLTIHGDKDSCTKFADEIHEKFGFEAYAPDAGETITV</sequence>
<feature type="domain" description="Beta-Casp" evidence="3">
    <location>
        <begin position="226"/>
        <end position="336"/>
    </location>
</feature>
<dbReference type="PANTHER" id="PTHR11203:SF52">
    <property type="entry name" value="MRNA 3-END PROCESSING FACTOR"/>
    <property type="match status" value="1"/>
</dbReference>
<dbReference type="InterPro" id="IPR036866">
    <property type="entry name" value="RibonucZ/Hydroxyglut_hydro"/>
</dbReference>
<dbReference type="GO" id="GO:0004521">
    <property type="term" value="F:RNA endonuclease activity"/>
    <property type="evidence" value="ECO:0007669"/>
    <property type="project" value="TreeGrafter"/>
</dbReference>
<dbReference type="Gene3D" id="3.60.15.10">
    <property type="entry name" value="Ribonuclease Z/Hydroxyacylglutathione hydrolase-like"/>
    <property type="match status" value="1"/>
</dbReference>
<dbReference type="SMART" id="SM01027">
    <property type="entry name" value="Beta-Casp"/>
    <property type="match status" value="1"/>
</dbReference>
<dbReference type="InterPro" id="IPR001279">
    <property type="entry name" value="Metallo-B-lactamas"/>
</dbReference>
<dbReference type="GO" id="GO:0016787">
    <property type="term" value="F:hydrolase activity"/>
    <property type="evidence" value="ECO:0007669"/>
    <property type="project" value="UniProtKB-KW"/>
</dbReference>
<dbReference type="InterPro" id="IPR050698">
    <property type="entry name" value="MBL"/>
</dbReference>
<accession>A0A128A0Z2</accession>
<keyword evidence="1" id="KW-0378">Hydrolase</keyword>
<evidence type="ECO:0000313" key="4">
    <source>
        <dbReference type="EMBL" id="CUR51023.1"/>
    </source>
</evidence>
<gene>
    <name evidence="4" type="ORF">NDEV_0258</name>
</gene>
<protein>
    <submittedName>
        <fullName evidence="4">Beta-lactamase domain protein</fullName>
    </submittedName>
</protein>